<keyword evidence="1" id="KW-1133">Transmembrane helix</keyword>
<evidence type="ECO:0000313" key="2">
    <source>
        <dbReference type="EMBL" id="MDA0567407.1"/>
    </source>
</evidence>
<keyword evidence="1" id="KW-0812">Transmembrane</keyword>
<feature type="transmembrane region" description="Helical" evidence="1">
    <location>
        <begin position="12"/>
        <end position="31"/>
    </location>
</feature>
<comment type="caution">
    <text evidence="2">The sequence shown here is derived from an EMBL/GenBank/DDBJ whole genome shotgun (WGS) entry which is preliminary data.</text>
</comment>
<organism evidence="2 3">
    <name type="scientific">Streptomonospora mangrovi</name>
    <dbReference type="NCBI Taxonomy" id="2883123"/>
    <lineage>
        <taxon>Bacteria</taxon>
        <taxon>Bacillati</taxon>
        <taxon>Actinomycetota</taxon>
        <taxon>Actinomycetes</taxon>
        <taxon>Streptosporangiales</taxon>
        <taxon>Nocardiopsidaceae</taxon>
        <taxon>Streptomonospora</taxon>
    </lineage>
</organism>
<dbReference type="Proteomes" id="UP001140076">
    <property type="component" value="Unassembled WGS sequence"/>
</dbReference>
<proteinExistence type="predicted"/>
<evidence type="ECO:0000313" key="3">
    <source>
        <dbReference type="Proteomes" id="UP001140076"/>
    </source>
</evidence>
<name>A0A9X3NQ18_9ACTN</name>
<reference evidence="2" key="1">
    <citation type="submission" date="2021-10" db="EMBL/GenBank/DDBJ databases">
        <title>Streptomonospora sp. nov., isolated from mangrove soil.</title>
        <authorList>
            <person name="Chen X."/>
            <person name="Ge X."/>
            <person name="Liu W."/>
        </authorList>
    </citation>
    <scope>NUCLEOTIDE SEQUENCE</scope>
    <source>
        <strain evidence="2">S1-112</strain>
    </source>
</reference>
<dbReference type="EMBL" id="JAJAQC010000056">
    <property type="protein sequence ID" value="MDA0567407.1"/>
    <property type="molecule type" value="Genomic_DNA"/>
</dbReference>
<gene>
    <name evidence="2" type="ORF">LG943_24235</name>
</gene>
<protein>
    <submittedName>
        <fullName evidence="2">DUF2784 domain-containing protein</fullName>
    </submittedName>
</protein>
<sequence length="132" mass="14845">MVYRFIGEAAMLVHFGFLAYVALGGFLAWRWPHAFWPHLVVGAYAVGLLEVGWTCPLTVVEDWARRRAGQEGLPPEGFIDHYLTGVVYPEEHLALVQFGMGVCVAVSWIGLLVLLRRRGARRVPEDDAEQPR</sequence>
<feature type="transmembrane region" description="Helical" evidence="1">
    <location>
        <begin position="94"/>
        <end position="115"/>
    </location>
</feature>
<keyword evidence="3" id="KW-1185">Reference proteome</keyword>
<evidence type="ECO:0000256" key="1">
    <source>
        <dbReference type="SAM" id="Phobius"/>
    </source>
</evidence>
<accession>A0A9X3NQ18</accession>
<dbReference type="InterPro" id="IPR021218">
    <property type="entry name" value="DUF2784"/>
</dbReference>
<keyword evidence="1" id="KW-0472">Membrane</keyword>
<dbReference type="RefSeq" id="WP_270074654.1">
    <property type="nucleotide sequence ID" value="NZ_JAJAQC010000056.1"/>
</dbReference>
<dbReference type="Pfam" id="PF10861">
    <property type="entry name" value="DUF2784"/>
    <property type="match status" value="1"/>
</dbReference>
<dbReference type="AlphaFoldDB" id="A0A9X3NQ18"/>